<name>A0A1S6HRY8_9GAMM</name>
<keyword evidence="1" id="KW-0472">Membrane</keyword>
<dbReference type="Proteomes" id="UP000189545">
    <property type="component" value="Chromosome"/>
</dbReference>
<reference evidence="2 3" key="1">
    <citation type="submission" date="2016-03" db="EMBL/GenBank/DDBJ databases">
        <title>Complete genome sequence of Shewanella psychrophila WP2, a deep sea bacterium isolated from west Pacific sediment.</title>
        <authorList>
            <person name="Xu G."/>
            <person name="Jian H."/>
        </authorList>
    </citation>
    <scope>NUCLEOTIDE SEQUENCE [LARGE SCALE GENOMIC DNA]</scope>
    <source>
        <strain evidence="2 3">WP2</strain>
    </source>
</reference>
<accession>A0A1S6HRY8</accession>
<feature type="transmembrane region" description="Helical" evidence="1">
    <location>
        <begin position="20"/>
        <end position="42"/>
    </location>
</feature>
<dbReference type="EMBL" id="CP014782">
    <property type="protein sequence ID" value="AQS38293.1"/>
    <property type="molecule type" value="Genomic_DNA"/>
</dbReference>
<keyword evidence="1" id="KW-0812">Transmembrane</keyword>
<evidence type="ECO:0000313" key="2">
    <source>
        <dbReference type="EMBL" id="AQS38293.1"/>
    </source>
</evidence>
<sequence length="71" mass="8329">MSYLFYVIEGGSAQPLLRLLIWLAFMWVRLFWIHSSNISLLINIKSEFNINKENKLTCVVFWVDAGSKLHL</sequence>
<proteinExistence type="predicted"/>
<dbReference type="KEGG" id="spsw:Sps_03150"/>
<dbReference type="AlphaFoldDB" id="A0A1S6HRY8"/>
<keyword evidence="3" id="KW-1185">Reference proteome</keyword>
<organism evidence="2 3">
    <name type="scientific">Shewanella psychrophila</name>
    <dbReference type="NCBI Taxonomy" id="225848"/>
    <lineage>
        <taxon>Bacteria</taxon>
        <taxon>Pseudomonadati</taxon>
        <taxon>Pseudomonadota</taxon>
        <taxon>Gammaproteobacteria</taxon>
        <taxon>Alteromonadales</taxon>
        <taxon>Shewanellaceae</taxon>
        <taxon>Shewanella</taxon>
    </lineage>
</organism>
<gene>
    <name evidence="2" type="ORF">Sps_03150</name>
</gene>
<evidence type="ECO:0000313" key="3">
    <source>
        <dbReference type="Proteomes" id="UP000189545"/>
    </source>
</evidence>
<keyword evidence="1" id="KW-1133">Transmembrane helix</keyword>
<evidence type="ECO:0000256" key="1">
    <source>
        <dbReference type="SAM" id="Phobius"/>
    </source>
</evidence>
<protein>
    <submittedName>
        <fullName evidence="2">Uncharacterized protein</fullName>
    </submittedName>
</protein>